<accession>A0ABX1RAK3</accession>
<sequence>MTEDRVSRPTGNLPTLNSRFIGRKPELAEVRRLLGSSRLLTLTGPGGVGKTRLAVEAGLRIRRAFPDGTWLVDLAAIDDVTRLADAVAAALGVEELSARGAKEQVRDFLADRLALVILDNCEHLRDGCAELVDHMLRIAPRLRVVATSRQPLEIAGEHVLTVEPLAFPDVDGAVALEDMSRCDAVALLIDRATAVQPSFALHSGNRDAVVSLCARLDGLPLAIELAASRLRSLSVEQVVARLDDRFALLTRGNPLALSRQQTLRALIDWSHALCTEEQRLLWARLSVFPGEFDLEAVENVCGGPGVVPAAVVDLVDDLVARSVVVARLTSRGVRYRMLETIRQYGGEILAASGQECEVRRRHRDHYVRTAAELCERWCGPDQSDILTRLRLENINFEAAMDFSLAEPGEEDVALELVSALRYHWTLGGFLAAGHRRLEQVLRAAHHPTRARGDALWVAAWVALLVGQRDTAAARVEECEQLARDLDDEHLQAYGHLLRGSIGLFSGDLTSAAEQFDRGISLMRRCGDTAAVLWGSFQYSLVLSHTGDHAAAQERCEESIRLARRHGEEWAQGAAMWAQAFDRWRSGDVGGDLDGSAEAQARRALAMTPNANLVSTVLTVELLAWIAASRQRPEEAARLLGASAAMWESFGADIAAFGPDFAEHSAACRETVITHLGSPLFDTLFVDGRVRWQDLLRSGETGPAGARKPALPDGPVLTRREGEVAGLIARGLTNKAIAAKLLLSRRTVEGHVARLFTKINVSNRAQVATWVTQNAHGRPEVTGGA</sequence>
<dbReference type="InterPro" id="IPR011990">
    <property type="entry name" value="TPR-like_helical_dom_sf"/>
</dbReference>
<reference evidence="2 3" key="1">
    <citation type="submission" date="2020-04" db="EMBL/GenBank/DDBJ databases">
        <authorList>
            <person name="Klaysubun C."/>
            <person name="Duangmal K."/>
            <person name="Lipun K."/>
        </authorList>
    </citation>
    <scope>NUCLEOTIDE SEQUENCE [LARGE SCALE GENOMIC DNA]</scope>
    <source>
        <strain evidence="2 3">JCM 11839</strain>
    </source>
</reference>
<dbReference type="Proteomes" id="UP001296706">
    <property type="component" value="Unassembled WGS sequence"/>
</dbReference>
<dbReference type="PANTHER" id="PTHR47691">
    <property type="entry name" value="REGULATOR-RELATED"/>
    <property type="match status" value="1"/>
</dbReference>
<dbReference type="Pfam" id="PF00196">
    <property type="entry name" value="GerE"/>
    <property type="match status" value="1"/>
</dbReference>
<dbReference type="InterPro" id="IPR016032">
    <property type="entry name" value="Sig_transdc_resp-reg_C-effctor"/>
</dbReference>
<dbReference type="SUPFAM" id="SSF52540">
    <property type="entry name" value="P-loop containing nucleoside triphosphate hydrolases"/>
    <property type="match status" value="1"/>
</dbReference>
<dbReference type="InterPro" id="IPR027417">
    <property type="entry name" value="P-loop_NTPase"/>
</dbReference>
<comment type="caution">
    <text evidence="2">The sequence shown here is derived from an EMBL/GenBank/DDBJ whole genome shotgun (WGS) entry which is preliminary data.</text>
</comment>
<dbReference type="SMART" id="SM00421">
    <property type="entry name" value="HTH_LUXR"/>
    <property type="match status" value="1"/>
</dbReference>
<dbReference type="PROSITE" id="PS50043">
    <property type="entry name" value="HTH_LUXR_2"/>
    <property type="match status" value="1"/>
</dbReference>
<dbReference type="PANTHER" id="PTHR47691:SF3">
    <property type="entry name" value="HTH-TYPE TRANSCRIPTIONAL REGULATOR RV0890C-RELATED"/>
    <property type="match status" value="1"/>
</dbReference>
<dbReference type="InterPro" id="IPR058852">
    <property type="entry name" value="HTH_77"/>
</dbReference>
<dbReference type="InterPro" id="IPR036388">
    <property type="entry name" value="WH-like_DNA-bd_sf"/>
</dbReference>
<evidence type="ECO:0000313" key="3">
    <source>
        <dbReference type="Proteomes" id="UP001296706"/>
    </source>
</evidence>
<dbReference type="PROSITE" id="PS00622">
    <property type="entry name" value="HTH_LUXR_1"/>
    <property type="match status" value="1"/>
</dbReference>
<dbReference type="Pfam" id="PF13401">
    <property type="entry name" value="AAA_22"/>
    <property type="match status" value="1"/>
</dbReference>
<dbReference type="Pfam" id="PF25872">
    <property type="entry name" value="HTH_77"/>
    <property type="match status" value="1"/>
</dbReference>
<protein>
    <submittedName>
        <fullName evidence="2">LuxR family transcriptional regulator</fullName>
    </submittedName>
</protein>
<dbReference type="RefSeq" id="WP_169395503.1">
    <property type="nucleotide sequence ID" value="NZ_BAAAJH010000001.1"/>
</dbReference>
<dbReference type="Gene3D" id="1.25.40.10">
    <property type="entry name" value="Tetratricopeptide repeat domain"/>
    <property type="match status" value="1"/>
</dbReference>
<evidence type="ECO:0000259" key="1">
    <source>
        <dbReference type="PROSITE" id="PS50043"/>
    </source>
</evidence>
<dbReference type="PRINTS" id="PR00038">
    <property type="entry name" value="HTHLUXR"/>
</dbReference>
<name>A0ABX1RAK3_9PSEU</name>
<dbReference type="PRINTS" id="PR00364">
    <property type="entry name" value="DISEASERSIST"/>
</dbReference>
<dbReference type="Gene3D" id="1.10.10.10">
    <property type="entry name" value="Winged helix-like DNA-binding domain superfamily/Winged helix DNA-binding domain"/>
    <property type="match status" value="1"/>
</dbReference>
<dbReference type="InterPro" id="IPR000792">
    <property type="entry name" value="Tscrpt_reg_LuxR_C"/>
</dbReference>
<dbReference type="SUPFAM" id="SSF48452">
    <property type="entry name" value="TPR-like"/>
    <property type="match status" value="1"/>
</dbReference>
<dbReference type="Gene3D" id="3.40.50.300">
    <property type="entry name" value="P-loop containing nucleotide triphosphate hydrolases"/>
    <property type="match status" value="1"/>
</dbReference>
<dbReference type="SUPFAM" id="SSF46894">
    <property type="entry name" value="C-terminal effector domain of the bipartite response regulators"/>
    <property type="match status" value="1"/>
</dbReference>
<proteinExistence type="predicted"/>
<evidence type="ECO:0000313" key="2">
    <source>
        <dbReference type="EMBL" id="NMH77432.1"/>
    </source>
</evidence>
<organism evidence="2 3">
    <name type="scientific">Pseudonocardia xinjiangensis</name>
    <dbReference type="NCBI Taxonomy" id="75289"/>
    <lineage>
        <taxon>Bacteria</taxon>
        <taxon>Bacillati</taxon>
        <taxon>Actinomycetota</taxon>
        <taxon>Actinomycetes</taxon>
        <taxon>Pseudonocardiales</taxon>
        <taxon>Pseudonocardiaceae</taxon>
        <taxon>Pseudonocardia</taxon>
    </lineage>
</organism>
<keyword evidence="3" id="KW-1185">Reference proteome</keyword>
<dbReference type="CDD" id="cd06170">
    <property type="entry name" value="LuxR_C_like"/>
    <property type="match status" value="1"/>
</dbReference>
<dbReference type="InterPro" id="IPR049945">
    <property type="entry name" value="AAA_22"/>
</dbReference>
<feature type="domain" description="HTH luxR-type" evidence="1">
    <location>
        <begin position="709"/>
        <end position="774"/>
    </location>
</feature>
<dbReference type="EMBL" id="JAAXKY010000024">
    <property type="protein sequence ID" value="NMH77432.1"/>
    <property type="molecule type" value="Genomic_DNA"/>
</dbReference>
<gene>
    <name evidence="2" type="ORF">HF577_10075</name>
</gene>